<keyword evidence="1" id="KW-1133">Transmembrane helix</keyword>
<keyword evidence="3" id="KW-1185">Reference proteome</keyword>
<accession>A0A6A2V9K9</accession>
<evidence type="ECO:0008006" key="4">
    <source>
        <dbReference type="Google" id="ProtNLM"/>
    </source>
</evidence>
<keyword evidence="1" id="KW-0472">Membrane</keyword>
<gene>
    <name evidence="2" type="ORF">DSM100238_0887</name>
</gene>
<protein>
    <recommendedName>
        <fullName evidence="4">Pilus assembly protein</fullName>
    </recommendedName>
</protein>
<name>A0A6A2V9K9_9BIFI</name>
<feature type="transmembrane region" description="Helical" evidence="1">
    <location>
        <begin position="158"/>
        <end position="178"/>
    </location>
</feature>
<comment type="caution">
    <text evidence="2">The sequence shown here is derived from an EMBL/GenBank/DDBJ whole genome shotgun (WGS) entry which is preliminary data.</text>
</comment>
<dbReference type="Proteomes" id="UP000440041">
    <property type="component" value="Unassembled WGS sequence"/>
</dbReference>
<evidence type="ECO:0000256" key="1">
    <source>
        <dbReference type="SAM" id="Phobius"/>
    </source>
</evidence>
<feature type="transmembrane region" description="Helical" evidence="1">
    <location>
        <begin position="6"/>
        <end position="23"/>
    </location>
</feature>
<evidence type="ECO:0000313" key="2">
    <source>
        <dbReference type="EMBL" id="KAB8299455.1"/>
    </source>
</evidence>
<keyword evidence="1" id="KW-0812">Transmembrane</keyword>
<organism evidence="2 3">
    <name type="scientific">Bifidobacterium apri</name>
    <dbReference type="NCBI Taxonomy" id="1769423"/>
    <lineage>
        <taxon>Bacteria</taxon>
        <taxon>Bacillati</taxon>
        <taxon>Actinomycetota</taxon>
        <taxon>Actinomycetes</taxon>
        <taxon>Bifidobacteriales</taxon>
        <taxon>Bifidobacteriaceae</taxon>
        <taxon>Bifidobacterium</taxon>
    </lineage>
</organism>
<proteinExistence type="predicted"/>
<reference evidence="2 3" key="1">
    <citation type="submission" date="2019-09" db="EMBL/GenBank/DDBJ databases">
        <title>Characterization of the phylogenetic diversity of two novel species belonging to the genus Bifidobacterium: Bifidobacterium cebidarum sp. nov. and Bifidobacterium leontopitheci sp. nov.</title>
        <authorList>
            <person name="Lugli G.A."/>
            <person name="Duranti S."/>
            <person name="Milani C."/>
            <person name="Turroni F."/>
            <person name="Ventura M."/>
        </authorList>
    </citation>
    <scope>NUCLEOTIDE SEQUENCE [LARGE SCALE GENOMIC DNA]</scope>
    <source>
        <strain evidence="2 3">DSM 100238</strain>
    </source>
</reference>
<dbReference type="AlphaFoldDB" id="A0A6A2V9K9"/>
<sequence length="216" mass="22810">MVSWPWSVIAAGCCVALLLLPVWDGVFRRWRLREAVDAWEADPPAAVGLDAALAMLVAGVRAGGTLQESLSRMSGQRFGCAVDRYAVVQALAVHARDGELAYVERIAVEVCAAAQLSVRLGCELGSCLETVSASFRRSVGRDRLVAQASAMPKATVKLLLVLPVGTWAFGGLLGAHPLRTLVGSPAGAVCLCLGVFGYVIGAVWVRSMMRSALQDS</sequence>
<evidence type="ECO:0000313" key="3">
    <source>
        <dbReference type="Proteomes" id="UP000440041"/>
    </source>
</evidence>
<feature type="transmembrane region" description="Helical" evidence="1">
    <location>
        <begin position="184"/>
        <end position="205"/>
    </location>
</feature>
<dbReference type="EMBL" id="WBSO01000004">
    <property type="protein sequence ID" value="KAB8299455.1"/>
    <property type="molecule type" value="Genomic_DNA"/>
</dbReference>